<dbReference type="Proteomes" id="UP001148662">
    <property type="component" value="Unassembled WGS sequence"/>
</dbReference>
<organism evidence="1 2">
    <name type="scientific">Phlebia brevispora</name>
    <dbReference type="NCBI Taxonomy" id="194682"/>
    <lineage>
        <taxon>Eukaryota</taxon>
        <taxon>Fungi</taxon>
        <taxon>Dikarya</taxon>
        <taxon>Basidiomycota</taxon>
        <taxon>Agaricomycotina</taxon>
        <taxon>Agaricomycetes</taxon>
        <taxon>Polyporales</taxon>
        <taxon>Meruliaceae</taxon>
        <taxon>Phlebia</taxon>
    </lineage>
</organism>
<protein>
    <submittedName>
        <fullName evidence="1">Uncharacterized protein</fullName>
    </submittedName>
</protein>
<gene>
    <name evidence="1" type="ORF">NM688_g291</name>
</gene>
<comment type="caution">
    <text evidence="1">The sequence shown here is derived from an EMBL/GenBank/DDBJ whole genome shotgun (WGS) entry which is preliminary data.</text>
</comment>
<evidence type="ECO:0000313" key="1">
    <source>
        <dbReference type="EMBL" id="KAJ3559518.1"/>
    </source>
</evidence>
<proteinExistence type="predicted"/>
<dbReference type="EMBL" id="JANHOG010000021">
    <property type="protein sequence ID" value="KAJ3559518.1"/>
    <property type="molecule type" value="Genomic_DNA"/>
</dbReference>
<evidence type="ECO:0000313" key="2">
    <source>
        <dbReference type="Proteomes" id="UP001148662"/>
    </source>
</evidence>
<reference evidence="1" key="1">
    <citation type="submission" date="2022-07" db="EMBL/GenBank/DDBJ databases">
        <title>Genome Sequence of Phlebia brevispora.</title>
        <authorList>
            <person name="Buettner E."/>
        </authorList>
    </citation>
    <scope>NUCLEOTIDE SEQUENCE</scope>
    <source>
        <strain evidence="1">MPL23</strain>
    </source>
</reference>
<sequence length="1076" mass="118223">MYIDRPLLTSNVIDAKDISRAHFLRRAPPFKPQFIIAKRMDLEKHQLCPEGDDLRSYAAQADLKPDAVQVRAEGETHPSDFSIFLRKYRSWALSALISLGLVLLTWPAKLQTQAQVPVDSGRVVAQSEPPRQSTGLTDVVQWDNYTLWLQGQRVFLHSGEFHTFRLPVPDLWLDIFQKMVAAGLNGVSIYIHWGLTNPAPGVLDFNDWRALQPIYDAAKQAGIFVVLRPGPYINAETTAGGIALWVTSLTSSELRTNASDFEAAWRPYIHGIIDATVPNQITNGGPVIAIQIDNEYSQEPIERAEYFAQLEAAYVAGGIVVPLTYNDPDEDSNFINGTGAVDIYGLDSYPQGFDCSNPSVWNPVMTNYRSYHEEVNPSEPFYMPEFQGGSFDPWGGPGYDACEVLTGPDFQDVFNKQNWAANVKLLSYYMLYGGTNWGGIAFPGVYTSYDYGASIRESRVLSPKFDELKRQGLFLRSTPEFRKTDWIGDSSTGIPGISATSPDVFITLLQNPDTGAGFYILRQADSTSTDSINFQLTVNTSIGQKTISSSISEGIKLKGRQSKVIVTDYSFGNFNKLWYSTASIFFAGVIGDQDVIFLYNDIDEGSEFAFGSVRFDIAPNGWTGFHPLFRHWNSTAPLVVWADSQTVSTFWAPDIPSTGDFGSFWQFGSNTTVLIGGPYLVRNATILSSGELAIRGDLNASVPLTLIIPNSVSSVSWNGEQVDITRVQNVPGLWTGQLTLKANASAINIPTLANWKFKDSLPEVQPTFDDSIWTTADHTKTNLPAPLFGDGRVLYGCDYGFCENTVLWRGHFRGSPSTTSVNLTINGGTGFAASVWINDHFIASTGSLSAEQTNALYTFPKGSVKVGQDNVVTVIQDGSGNDEDAGERSPRGIPGFQLTGGNFTTWRVQGKLGGYTKYPDKTRGVLNEGGLFGERQGWHLPGFDTSSWAQRNFSQPLPSSPGIGFFVTTFDLDVPSDVDAMMSFVFDDINQPYRALLFVNGWQFGKRVANLGPQTKFPVPQGILNYNGENTVAVALWVLESTTVTPSLQLVLDDVVDGGVGPIAVNNPCWSPRPLS</sequence>
<keyword evidence="2" id="KW-1185">Reference proteome</keyword>
<name>A0ACC1TER8_9APHY</name>
<accession>A0ACC1TER8</accession>